<reference evidence="3 4" key="1">
    <citation type="submission" date="2018-07" db="EMBL/GenBank/DDBJ databases">
        <title>Chryseobacterium lacus sp. nov., isolated from lake water.</title>
        <authorList>
            <person name="Li C.-M."/>
        </authorList>
    </citation>
    <scope>NUCLEOTIDE SEQUENCE [LARGE SCALE GENOMIC DNA]</scope>
    <source>
        <strain evidence="3 4">YLOS41</strain>
    </source>
</reference>
<dbReference type="RefSeq" id="WP_114304405.1">
    <property type="nucleotide sequence ID" value="NZ_QPIE01000007.1"/>
</dbReference>
<dbReference type="PROSITE" id="PS51084">
    <property type="entry name" value="HIT_2"/>
    <property type="match status" value="1"/>
</dbReference>
<dbReference type="Pfam" id="PF01230">
    <property type="entry name" value="HIT"/>
    <property type="match status" value="1"/>
</dbReference>
<dbReference type="GO" id="GO:0003824">
    <property type="term" value="F:catalytic activity"/>
    <property type="evidence" value="ECO:0007669"/>
    <property type="project" value="InterPro"/>
</dbReference>
<dbReference type="AlphaFoldDB" id="A0A368MY28"/>
<dbReference type="Gene3D" id="3.30.428.10">
    <property type="entry name" value="HIT-like"/>
    <property type="match status" value="1"/>
</dbReference>
<comment type="caution">
    <text evidence="3">The sequence shown here is derived from an EMBL/GenBank/DDBJ whole genome shotgun (WGS) entry which is preliminary data.</text>
</comment>
<proteinExistence type="predicted"/>
<dbReference type="Proteomes" id="UP000252172">
    <property type="component" value="Unassembled WGS sequence"/>
</dbReference>
<dbReference type="InterPro" id="IPR019808">
    <property type="entry name" value="Histidine_triad_CS"/>
</dbReference>
<evidence type="ECO:0000313" key="3">
    <source>
        <dbReference type="EMBL" id="RCU42304.1"/>
    </source>
</evidence>
<name>A0A368MY28_9FLAO</name>
<dbReference type="InterPro" id="IPR011146">
    <property type="entry name" value="HIT-like"/>
</dbReference>
<accession>A0A368MY28</accession>
<keyword evidence="4" id="KW-1185">Reference proteome</keyword>
<dbReference type="PANTHER" id="PTHR42997:SF1">
    <property type="entry name" value="AP-4-A PHOSPHORYLASE"/>
    <property type="match status" value="1"/>
</dbReference>
<evidence type="ECO:0000313" key="4">
    <source>
        <dbReference type="Proteomes" id="UP000252172"/>
    </source>
</evidence>
<dbReference type="InterPro" id="IPR052908">
    <property type="entry name" value="AP-4-A_phosphorylase"/>
</dbReference>
<sequence length="125" mass="14273">MLDHCPFCLDHLDRTIILENENCYAIYDGFPVSKGHVLIISKRHTANFFELSSLEQQDCLGLLNEAKKLVDREYSPDGYNVGINISREAGQTIWHVHVHLIPRYEGDVINARGGVRGVIPHKKEY</sequence>
<evidence type="ECO:0000256" key="1">
    <source>
        <dbReference type="PROSITE-ProRule" id="PRU00464"/>
    </source>
</evidence>
<dbReference type="PROSITE" id="PS00892">
    <property type="entry name" value="HIT_1"/>
    <property type="match status" value="1"/>
</dbReference>
<feature type="short sequence motif" description="Histidine triad motif" evidence="1">
    <location>
        <begin position="95"/>
        <end position="99"/>
    </location>
</feature>
<organism evidence="3 4">
    <name type="scientific">Chryseobacterium lacus</name>
    <dbReference type="NCBI Taxonomy" id="2058346"/>
    <lineage>
        <taxon>Bacteria</taxon>
        <taxon>Pseudomonadati</taxon>
        <taxon>Bacteroidota</taxon>
        <taxon>Flavobacteriia</taxon>
        <taxon>Flavobacteriales</taxon>
        <taxon>Weeksellaceae</taxon>
        <taxon>Chryseobacterium group</taxon>
        <taxon>Chryseobacterium</taxon>
    </lineage>
</organism>
<dbReference type="EMBL" id="QPIE01000007">
    <property type="protein sequence ID" value="RCU42304.1"/>
    <property type="molecule type" value="Genomic_DNA"/>
</dbReference>
<protein>
    <submittedName>
        <fullName evidence="3">HIT family protein</fullName>
    </submittedName>
</protein>
<evidence type="ECO:0000259" key="2">
    <source>
        <dbReference type="PROSITE" id="PS51084"/>
    </source>
</evidence>
<dbReference type="OrthoDB" id="9784774at2"/>
<dbReference type="SUPFAM" id="SSF54197">
    <property type="entry name" value="HIT-like"/>
    <property type="match status" value="1"/>
</dbReference>
<dbReference type="PANTHER" id="PTHR42997">
    <property type="entry name" value="HIT FAMILY HYDROLASE"/>
    <property type="match status" value="1"/>
</dbReference>
<dbReference type="InterPro" id="IPR036265">
    <property type="entry name" value="HIT-like_sf"/>
</dbReference>
<gene>
    <name evidence="3" type="ORF">DQ356_10275</name>
</gene>
<feature type="domain" description="HIT" evidence="2">
    <location>
        <begin position="3"/>
        <end position="110"/>
    </location>
</feature>